<reference evidence="6" key="2">
    <citation type="submission" date="2020-09" db="EMBL/GenBank/DDBJ databases">
        <authorList>
            <person name="Sun Q."/>
            <person name="Zhou Y."/>
        </authorList>
    </citation>
    <scope>NUCLEOTIDE SEQUENCE</scope>
    <source>
        <strain evidence="6">CGMCC 1.12153</strain>
    </source>
</reference>
<evidence type="ECO:0000256" key="4">
    <source>
        <dbReference type="ARBA" id="ARBA00023136"/>
    </source>
</evidence>
<keyword evidence="2 5" id="KW-0812">Transmembrane</keyword>
<name>A0A917AZR7_HALAA</name>
<keyword evidence="4 5" id="KW-0472">Membrane</keyword>
<evidence type="ECO:0000313" key="6">
    <source>
        <dbReference type="EMBL" id="GGF06485.1"/>
    </source>
</evidence>
<evidence type="ECO:0000256" key="2">
    <source>
        <dbReference type="ARBA" id="ARBA00022692"/>
    </source>
</evidence>
<dbReference type="GO" id="GO:0009403">
    <property type="term" value="P:toxin biosynthetic process"/>
    <property type="evidence" value="ECO:0007669"/>
    <property type="project" value="InterPro"/>
</dbReference>
<dbReference type="PANTHER" id="PTHR37306:SF1">
    <property type="entry name" value="COLICIN V PRODUCTION PROTEIN"/>
    <property type="match status" value="1"/>
</dbReference>
<organism evidence="6 7">
    <name type="scientific">Halobacillus andaensis</name>
    <dbReference type="NCBI Taxonomy" id="1176239"/>
    <lineage>
        <taxon>Bacteria</taxon>
        <taxon>Bacillati</taxon>
        <taxon>Bacillota</taxon>
        <taxon>Bacilli</taxon>
        <taxon>Bacillales</taxon>
        <taxon>Bacillaceae</taxon>
        <taxon>Halobacillus</taxon>
    </lineage>
</organism>
<dbReference type="InterPro" id="IPR003825">
    <property type="entry name" value="Colicin-V_CvpA"/>
</dbReference>
<dbReference type="Proteomes" id="UP000660110">
    <property type="component" value="Unassembled WGS sequence"/>
</dbReference>
<reference evidence="6" key="1">
    <citation type="journal article" date="2014" name="Int. J. Syst. Evol. Microbiol.">
        <title>Complete genome sequence of Corynebacterium casei LMG S-19264T (=DSM 44701T), isolated from a smear-ripened cheese.</title>
        <authorList>
            <consortium name="US DOE Joint Genome Institute (JGI-PGF)"/>
            <person name="Walter F."/>
            <person name="Albersmeier A."/>
            <person name="Kalinowski J."/>
            <person name="Ruckert C."/>
        </authorList>
    </citation>
    <scope>NUCLEOTIDE SEQUENCE</scope>
    <source>
        <strain evidence="6">CGMCC 1.12153</strain>
    </source>
</reference>
<keyword evidence="3 5" id="KW-1133">Transmembrane helix</keyword>
<dbReference type="GO" id="GO:0016020">
    <property type="term" value="C:membrane"/>
    <property type="evidence" value="ECO:0007669"/>
    <property type="project" value="UniProtKB-SubCell"/>
</dbReference>
<comment type="subcellular location">
    <subcellularLocation>
        <location evidence="1">Membrane</location>
        <topology evidence="1">Multi-pass membrane protein</topology>
    </subcellularLocation>
</comment>
<dbReference type="AlphaFoldDB" id="A0A917AZR7"/>
<evidence type="ECO:0000256" key="1">
    <source>
        <dbReference type="ARBA" id="ARBA00004141"/>
    </source>
</evidence>
<comment type="caution">
    <text evidence="6">The sequence shown here is derived from an EMBL/GenBank/DDBJ whole genome shotgun (WGS) entry which is preliminary data.</text>
</comment>
<dbReference type="PANTHER" id="PTHR37306">
    <property type="entry name" value="COLICIN V PRODUCTION PROTEIN"/>
    <property type="match status" value="1"/>
</dbReference>
<keyword evidence="7" id="KW-1185">Reference proteome</keyword>
<dbReference type="RefSeq" id="WP_188375517.1">
    <property type="nucleotide sequence ID" value="NZ_BMEL01000001.1"/>
</dbReference>
<feature type="transmembrane region" description="Helical" evidence="5">
    <location>
        <begin position="21"/>
        <end position="43"/>
    </location>
</feature>
<evidence type="ECO:0000256" key="5">
    <source>
        <dbReference type="SAM" id="Phobius"/>
    </source>
</evidence>
<protein>
    <submittedName>
        <fullName evidence="6">Membrane protein</fullName>
    </submittedName>
</protein>
<gene>
    <name evidence="6" type="ORF">GCM10010954_01100</name>
</gene>
<proteinExistence type="predicted"/>
<feature type="transmembrane region" description="Helical" evidence="5">
    <location>
        <begin position="78"/>
        <end position="105"/>
    </location>
</feature>
<dbReference type="EMBL" id="BMEL01000001">
    <property type="protein sequence ID" value="GGF06485.1"/>
    <property type="molecule type" value="Genomic_DNA"/>
</dbReference>
<accession>A0A917AZR7</accession>
<evidence type="ECO:0000313" key="7">
    <source>
        <dbReference type="Proteomes" id="UP000660110"/>
    </source>
</evidence>
<dbReference type="Pfam" id="PF02674">
    <property type="entry name" value="Colicin_V"/>
    <property type="match status" value="1"/>
</dbReference>
<sequence>MIDLLIIIILLLGIFTGFKRGFILQLFHLIGFVVAFVVGVLYYDDLAPKLVLWIPYPELPQDSSWAVFLDNLPLEAGFYNAIAFAIIFFGVKIVLSIVASMLDFVSELPILNSINNLLGAILGFVERYVIVFILLYITALVPVTGIQNAIDGSFLAQLIIEHTPVLSAQLKNLWIEQVASMF</sequence>
<evidence type="ECO:0000256" key="3">
    <source>
        <dbReference type="ARBA" id="ARBA00022989"/>
    </source>
</evidence>